<feature type="compositionally biased region" description="Polar residues" evidence="1">
    <location>
        <begin position="131"/>
        <end position="141"/>
    </location>
</feature>
<gene>
    <name evidence="3" type="ORF">QQZ08_006466</name>
</gene>
<evidence type="ECO:0000313" key="3">
    <source>
        <dbReference type="EMBL" id="KAK7427039.1"/>
    </source>
</evidence>
<protein>
    <submittedName>
        <fullName evidence="3">Uncharacterized protein</fullName>
    </submittedName>
</protein>
<dbReference type="Proteomes" id="UP001498421">
    <property type="component" value="Unassembled WGS sequence"/>
</dbReference>
<evidence type="ECO:0000256" key="2">
    <source>
        <dbReference type="SAM" id="Phobius"/>
    </source>
</evidence>
<keyword evidence="2" id="KW-1133">Transmembrane helix</keyword>
<keyword evidence="4" id="KW-1185">Reference proteome</keyword>
<feature type="transmembrane region" description="Helical" evidence="2">
    <location>
        <begin position="51"/>
        <end position="73"/>
    </location>
</feature>
<evidence type="ECO:0000313" key="4">
    <source>
        <dbReference type="Proteomes" id="UP001498421"/>
    </source>
</evidence>
<reference evidence="3 4" key="1">
    <citation type="journal article" date="2025" name="Microbiol. Resour. Announc.">
        <title>Draft genome sequences for Neonectria magnoliae and Neonectria punicea, canker pathogens of Liriodendron tulipifera and Acer saccharum in West Virginia.</title>
        <authorList>
            <person name="Petronek H.M."/>
            <person name="Kasson M.T."/>
            <person name="Metheny A.M."/>
            <person name="Stauder C.M."/>
            <person name="Lovett B."/>
            <person name="Lynch S.C."/>
            <person name="Garnas J.R."/>
            <person name="Kasson L.R."/>
            <person name="Stajich J.E."/>
        </authorList>
    </citation>
    <scope>NUCLEOTIDE SEQUENCE [LARGE SCALE GENOMIC DNA]</scope>
    <source>
        <strain evidence="3 4">NRRL 64651</strain>
    </source>
</reference>
<feature type="region of interest" description="Disordered" evidence="1">
    <location>
        <begin position="85"/>
        <end position="156"/>
    </location>
</feature>
<comment type="caution">
    <text evidence="3">The sequence shown here is derived from an EMBL/GenBank/DDBJ whole genome shotgun (WGS) entry which is preliminary data.</text>
</comment>
<keyword evidence="2" id="KW-0472">Membrane</keyword>
<dbReference type="EMBL" id="JAZAVK010000058">
    <property type="protein sequence ID" value="KAK7427039.1"/>
    <property type="molecule type" value="Genomic_DNA"/>
</dbReference>
<keyword evidence="2" id="KW-0812">Transmembrane</keyword>
<organism evidence="3 4">
    <name type="scientific">Neonectria magnoliae</name>
    <dbReference type="NCBI Taxonomy" id="2732573"/>
    <lineage>
        <taxon>Eukaryota</taxon>
        <taxon>Fungi</taxon>
        <taxon>Dikarya</taxon>
        <taxon>Ascomycota</taxon>
        <taxon>Pezizomycotina</taxon>
        <taxon>Sordariomycetes</taxon>
        <taxon>Hypocreomycetidae</taxon>
        <taxon>Hypocreales</taxon>
        <taxon>Nectriaceae</taxon>
        <taxon>Neonectria</taxon>
    </lineage>
</organism>
<accession>A0ABR1I1V1</accession>
<sequence length="156" mass="17373">MYLDESGDALLASSAGGFEITRLRPREAKDSCHPQPNVNLCEKSQVSSKTVLAGVIVAMFICLCCFFAFLWHLHRKRTKRDIQEDIKGQELDDYGIEPSSAPPKTSRMPQAPPPAKIRRDTRTADPPPSYRMSQESLSPSLRQAMGVTPRDTLANK</sequence>
<name>A0ABR1I1V1_9HYPO</name>
<evidence type="ECO:0000256" key="1">
    <source>
        <dbReference type="SAM" id="MobiDB-lite"/>
    </source>
</evidence>
<proteinExistence type="predicted"/>